<feature type="transmembrane region" description="Helical" evidence="1">
    <location>
        <begin position="334"/>
        <end position="358"/>
    </location>
</feature>
<feature type="transmembrane region" description="Helical" evidence="1">
    <location>
        <begin position="174"/>
        <end position="193"/>
    </location>
</feature>
<feature type="transmembrane region" description="Helical" evidence="1">
    <location>
        <begin position="115"/>
        <end position="133"/>
    </location>
</feature>
<keyword evidence="1" id="KW-0472">Membrane</keyword>
<dbReference type="InterPro" id="IPR050879">
    <property type="entry name" value="Acyltransferase_3"/>
</dbReference>
<evidence type="ECO:0000259" key="2">
    <source>
        <dbReference type="Pfam" id="PF01757"/>
    </source>
</evidence>
<keyword evidence="3" id="KW-0808">Transferase</keyword>
<dbReference type="EC" id="2.3.-.-" evidence="3"/>
<reference evidence="3 4" key="1">
    <citation type="submission" date="2024-05" db="EMBL/GenBank/DDBJ databases">
        <authorList>
            <person name="Jiang F."/>
        </authorList>
    </citation>
    <scope>NUCLEOTIDE SEQUENCE [LARGE SCALE GENOMIC DNA]</scope>
    <source>
        <strain evidence="3 4">LZ166</strain>
    </source>
</reference>
<dbReference type="Pfam" id="PF01757">
    <property type="entry name" value="Acyl_transf_3"/>
    <property type="match status" value="1"/>
</dbReference>
<keyword evidence="1" id="KW-1133">Transmembrane helix</keyword>
<dbReference type="Proteomes" id="UP001556692">
    <property type="component" value="Unassembled WGS sequence"/>
</dbReference>
<keyword evidence="3" id="KW-0012">Acyltransferase</keyword>
<feature type="transmembrane region" description="Helical" evidence="1">
    <location>
        <begin position="205"/>
        <end position="227"/>
    </location>
</feature>
<feature type="transmembrane region" description="Helical" evidence="1">
    <location>
        <begin position="12"/>
        <end position="29"/>
    </location>
</feature>
<feature type="transmembrane region" description="Helical" evidence="1">
    <location>
        <begin position="41"/>
        <end position="67"/>
    </location>
</feature>
<gene>
    <name evidence="3" type="ORF">ABGN05_29475</name>
</gene>
<proteinExistence type="predicted"/>
<evidence type="ECO:0000256" key="1">
    <source>
        <dbReference type="SAM" id="Phobius"/>
    </source>
</evidence>
<dbReference type="GO" id="GO:0016746">
    <property type="term" value="F:acyltransferase activity"/>
    <property type="evidence" value="ECO:0007669"/>
    <property type="project" value="UniProtKB-KW"/>
</dbReference>
<feature type="transmembrane region" description="Helical" evidence="1">
    <location>
        <begin position="145"/>
        <end position="167"/>
    </location>
</feature>
<feature type="transmembrane region" description="Helical" evidence="1">
    <location>
        <begin position="87"/>
        <end position="108"/>
    </location>
</feature>
<feature type="domain" description="Acyltransferase 3" evidence="2">
    <location>
        <begin position="14"/>
        <end position="355"/>
    </location>
</feature>
<dbReference type="InterPro" id="IPR002656">
    <property type="entry name" value="Acyl_transf_3_dom"/>
</dbReference>
<dbReference type="EMBL" id="JBDPGJ010000013">
    <property type="protein sequence ID" value="MEX0409765.1"/>
    <property type="molecule type" value="Genomic_DNA"/>
</dbReference>
<dbReference type="PANTHER" id="PTHR23028:SF53">
    <property type="entry name" value="ACYL_TRANSF_3 DOMAIN-CONTAINING PROTEIN"/>
    <property type="match status" value="1"/>
</dbReference>
<feature type="transmembrane region" description="Helical" evidence="1">
    <location>
        <begin position="234"/>
        <end position="253"/>
    </location>
</feature>
<evidence type="ECO:0000313" key="4">
    <source>
        <dbReference type="Proteomes" id="UP001556692"/>
    </source>
</evidence>
<dbReference type="PANTHER" id="PTHR23028">
    <property type="entry name" value="ACETYLTRANSFERASE"/>
    <property type="match status" value="1"/>
</dbReference>
<feature type="transmembrane region" description="Helical" evidence="1">
    <location>
        <begin position="298"/>
        <end position="322"/>
    </location>
</feature>
<accession>A0ABV3STV8</accession>
<dbReference type="RefSeq" id="WP_367957629.1">
    <property type="nucleotide sequence ID" value="NZ_JBDPGJ010000013.1"/>
</dbReference>
<keyword evidence="1" id="KW-0812">Transmembrane</keyword>
<evidence type="ECO:0000313" key="3">
    <source>
        <dbReference type="EMBL" id="MEX0409765.1"/>
    </source>
</evidence>
<sequence length="377" mass="43540">MTHPVDTGPRLYFPALDGLRFLAFLLVFARHTLGPQDNSMVAFAVEFGWSGVDLFFLLSSFLFFAMLSAENDKNGQINFRFFYLRRILRIIPLYFLYIAIVWSIGYAYGTPGNTIWSLLAYLTFTINLLWGWTSERWSFFMGNHLWTIAYEEQIYLVLPFIIAAIIGTKGRLKIALAALLVAACISAWLRWYITSHGLMVSENTVYMTPFLRAETVIAGIICGMAWASDIYKRVPSWVYGIVTLLIIVSLWLYTREYGFSQFNHRNGLIVYPILALLFSALLLYCLSEESYLARILALGPIAYLGKISYGLYIWHFFIARWIPPRVAKYFELDVTYGLMFVIGLVLTILVAAASYHLYERRFIRLKDRFTFVRNRPA</sequence>
<keyword evidence="4" id="KW-1185">Reference proteome</keyword>
<feature type="transmembrane region" description="Helical" evidence="1">
    <location>
        <begin position="268"/>
        <end position="286"/>
    </location>
</feature>
<comment type="caution">
    <text evidence="3">The sequence shown here is derived from an EMBL/GenBank/DDBJ whole genome shotgun (WGS) entry which is preliminary data.</text>
</comment>
<organism evidence="3 4">
    <name type="scientific">Aquibium pacificus</name>
    <dbReference type="NCBI Taxonomy" id="3153579"/>
    <lineage>
        <taxon>Bacteria</taxon>
        <taxon>Pseudomonadati</taxon>
        <taxon>Pseudomonadota</taxon>
        <taxon>Alphaproteobacteria</taxon>
        <taxon>Hyphomicrobiales</taxon>
        <taxon>Phyllobacteriaceae</taxon>
        <taxon>Aquibium</taxon>
    </lineage>
</organism>
<protein>
    <submittedName>
        <fullName evidence="3">Acyltransferase</fullName>
        <ecNumber evidence="3">2.3.-.-</ecNumber>
    </submittedName>
</protein>
<name>A0ABV3STV8_9HYPH</name>